<proteinExistence type="predicted"/>
<keyword evidence="1 5" id="KW-0808">Transferase</keyword>
<evidence type="ECO:0000256" key="2">
    <source>
        <dbReference type="ARBA" id="ARBA00023315"/>
    </source>
</evidence>
<dbReference type="InterPro" id="IPR050680">
    <property type="entry name" value="YpeA/RimI_acetyltransf"/>
</dbReference>
<dbReference type="GO" id="GO:0016747">
    <property type="term" value="F:acyltransferase activity, transferring groups other than amino-acyl groups"/>
    <property type="evidence" value="ECO:0007669"/>
    <property type="project" value="InterPro"/>
</dbReference>
<dbReference type="CDD" id="cd04301">
    <property type="entry name" value="NAT_SF"/>
    <property type="match status" value="1"/>
</dbReference>
<gene>
    <name evidence="4" type="ORF">HAP48_022430</name>
    <name evidence="5" type="ORF">WDK88_24100</name>
</gene>
<evidence type="ECO:0000313" key="5">
    <source>
        <dbReference type="EMBL" id="WXC76577.1"/>
    </source>
</evidence>
<dbReference type="AlphaFoldDB" id="A0A973W1Y7"/>
<dbReference type="EMBL" id="JAAOLE020000001">
    <property type="protein sequence ID" value="NVI45664.1"/>
    <property type="molecule type" value="Genomic_DNA"/>
</dbReference>
<sequence length="170" mass="19246">MHSSSEQFEIRDLHAHSGREELLRLNNASASETSLLTAARFEQLIDTATIALFVPSAAAMLLAFEHGDNYDGAHFGWFRGRMEQFLYVDRIVVGAAWRRHGLARKLYREVFRQAARRGHRRVVCEVNVQPPNPISDAFHHSLGFEEVGRATIDGGAKTVRYLCARLEPRT</sequence>
<dbReference type="InterPro" id="IPR016181">
    <property type="entry name" value="Acyl_CoA_acyltransferase"/>
</dbReference>
<accession>A0A973W1Y7</accession>
<reference evidence="5" key="3">
    <citation type="submission" date="2024-03" db="EMBL/GenBank/DDBJ databases">
        <authorList>
            <person name="Bromfield E.S.P."/>
            <person name="Cloutier S."/>
        </authorList>
    </citation>
    <scope>NUCLEOTIDE SEQUENCE</scope>
    <source>
        <strain evidence="5">5S5</strain>
    </source>
</reference>
<organism evidence="4">
    <name type="scientific">Bradyrhizobium septentrionale</name>
    <dbReference type="NCBI Taxonomy" id="1404411"/>
    <lineage>
        <taxon>Bacteria</taxon>
        <taxon>Pseudomonadati</taxon>
        <taxon>Pseudomonadota</taxon>
        <taxon>Alphaproteobacteria</taxon>
        <taxon>Hyphomicrobiales</taxon>
        <taxon>Nitrobacteraceae</taxon>
        <taxon>Bradyrhizobium</taxon>
    </lineage>
</organism>
<reference evidence="5" key="2">
    <citation type="journal article" date="2021" name="Int. J. Syst. Evol. Microbiol.">
        <title>Bradyrhizobium septentrionale sp. nov. (sv. septentrionale) and Bradyrhizobium quebecense sp. nov. (sv. septentrionale) associated with legumes native to Canada possess rearranged symbiosis genes and numerous insertion sequences.</title>
        <authorList>
            <person name="Bromfield E.S.P."/>
            <person name="Cloutier S."/>
        </authorList>
    </citation>
    <scope>NUCLEOTIDE SEQUENCE</scope>
    <source>
        <strain evidence="5">5S5</strain>
    </source>
</reference>
<evidence type="ECO:0000256" key="1">
    <source>
        <dbReference type="ARBA" id="ARBA00022679"/>
    </source>
</evidence>
<dbReference type="RefSeq" id="WP_166205131.1">
    <property type="nucleotide sequence ID" value="NZ_CP147708.1"/>
</dbReference>
<dbReference type="InterPro" id="IPR000182">
    <property type="entry name" value="GNAT_dom"/>
</dbReference>
<dbReference type="PIRSF" id="PIRSF028520">
    <property type="entry name" value="UCP028520"/>
    <property type="match status" value="1"/>
</dbReference>
<evidence type="ECO:0000313" key="6">
    <source>
        <dbReference type="Proteomes" id="UP001432046"/>
    </source>
</evidence>
<dbReference type="EC" id="2.3.1.-" evidence="5"/>
<name>A0A973W1Y7_9BRAD</name>
<reference evidence="4" key="1">
    <citation type="submission" date="2020-06" db="EMBL/GenBank/DDBJ databases">
        <title>Whole Genome Sequence of Bradyrhizobium sp. Strain 1S1.</title>
        <authorList>
            <person name="Bromfield E.S.P."/>
            <person name="Cloutier S."/>
        </authorList>
    </citation>
    <scope>NUCLEOTIDE SEQUENCE [LARGE SCALE GENOMIC DNA]</scope>
    <source>
        <strain evidence="4">1S1</strain>
    </source>
</reference>
<evidence type="ECO:0000313" key="4">
    <source>
        <dbReference type="EMBL" id="NVI45664.1"/>
    </source>
</evidence>
<dbReference type="Proteomes" id="UP001432046">
    <property type="component" value="Chromosome"/>
</dbReference>
<keyword evidence="6" id="KW-1185">Reference proteome</keyword>
<dbReference type="PROSITE" id="PS51186">
    <property type="entry name" value="GNAT"/>
    <property type="match status" value="1"/>
</dbReference>
<dbReference type="SUPFAM" id="SSF55729">
    <property type="entry name" value="Acyl-CoA N-acyltransferases (Nat)"/>
    <property type="match status" value="1"/>
</dbReference>
<dbReference type="Gene3D" id="3.40.630.30">
    <property type="match status" value="1"/>
</dbReference>
<dbReference type="Pfam" id="PF00583">
    <property type="entry name" value="Acetyltransf_1"/>
    <property type="match status" value="1"/>
</dbReference>
<dbReference type="InterPro" id="IPR016890">
    <property type="entry name" value="UCP028520"/>
</dbReference>
<keyword evidence="2 5" id="KW-0012">Acyltransferase</keyword>
<evidence type="ECO:0000259" key="3">
    <source>
        <dbReference type="PROSITE" id="PS51186"/>
    </source>
</evidence>
<dbReference type="PANTHER" id="PTHR43420">
    <property type="entry name" value="ACETYLTRANSFERASE"/>
    <property type="match status" value="1"/>
</dbReference>
<feature type="domain" description="N-acetyltransferase" evidence="3">
    <location>
        <begin position="8"/>
        <end position="166"/>
    </location>
</feature>
<protein>
    <submittedName>
        <fullName evidence="4">GNAT family N-acetyltransferase</fullName>
        <ecNumber evidence="5">2.3.1.-</ecNumber>
    </submittedName>
</protein>
<dbReference type="EMBL" id="CP147711">
    <property type="protein sequence ID" value="WXC76577.1"/>
    <property type="molecule type" value="Genomic_DNA"/>
</dbReference>